<feature type="domain" description="Bro-N" evidence="1">
    <location>
        <begin position="1"/>
        <end position="104"/>
    </location>
</feature>
<gene>
    <name evidence="2" type="ORF">M9978_16505</name>
</gene>
<accession>A0A9X2KQQ8</accession>
<reference evidence="2" key="1">
    <citation type="submission" date="2022-05" db="EMBL/GenBank/DDBJ databases">
        <title>Sphingomonas sp. strain MG17 Genome sequencing and assembly.</title>
        <authorList>
            <person name="Kim I."/>
        </authorList>
    </citation>
    <scope>NUCLEOTIDE SEQUENCE</scope>
    <source>
        <strain evidence="2">MG17</strain>
    </source>
</reference>
<dbReference type="RefSeq" id="WP_254295113.1">
    <property type="nucleotide sequence ID" value="NZ_JAMLDX010000014.1"/>
</dbReference>
<evidence type="ECO:0000313" key="3">
    <source>
        <dbReference type="Proteomes" id="UP001139451"/>
    </source>
</evidence>
<proteinExistence type="predicted"/>
<dbReference type="GO" id="GO:0003677">
    <property type="term" value="F:DNA binding"/>
    <property type="evidence" value="ECO:0007669"/>
    <property type="project" value="InterPro"/>
</dbReference>
<dbReference type="InterPro" id="IPR005039">
    <property type="entry name" value="Ant_C"/>
</dbReference>
<dbReference type="PANTHER" id="PTHR36180">
    <property type="entry name" value="DNA-BINDING PROTEIN-RELATED-RELATED"/>
    <property type="match status" value="1"/>
</dbReference>
<dbReference type="AlphaFoldDB" id="A0A9X2KQQ8"/>
<dbReference type="PANTHER" id="PTHR36180:SF2">
    <property type="entry name" value="BRO FAMILY PROTEIN"/>
    <property type="match status" value="1"/>
</dbReference>
<dbReference type="Proteomes" id="UP001139451">
    <property type="component" value="Unassembled WGS sequence"/>
</dbReference>
<dbReference type="InterPro" id="IPR003497">
    <property type="entry name" value="BRO_N_domain"/>
</dbReference>
<dbReference type="Pfam" id="PF03374">
    <property type="entry name" value="ANT"/>
    <property type="match status" value="1"/>
</dbReference>
<evidence type="ECO:0000259" key="1">
    <source>
        <dbReference type="PROSITE" id="PS51750"/>
    </source>
</evidence>
<dbReference type="Pfam" id="PF02498">
    <property type="entry name" value="Bro-N"/>
    <property type="match status" value="1"/>
</dbReference>
<organism evidence="2 3">
    <name type="scientific">Sphingomonas tagetis</name>
    <dbReference type="NCBI Taxonomy" id="2949092"/>
    <lineage>
        <taxon>Bacteria</taxon>
        <taxon>Pseudomonadati</taxon>
        <taxon>Pseudomonadota</taxon>
        <taxon>Alphaproteobacteria</taxon>
        <taxon>Sphingomonadales</taxon>
        <taxon>Sphingomonadaceae</taxon>
        <taxon>Sphingomonas</taxon>
    </lineage>
</organism>
<sequence>MTAIVPFNFDEHAVRVIERDGVPWFSLNDVCAVLGIANPRDAAGRLDEDEKDVVIADTLGGRQEATVIDESGLYKLTMRSRKAAARRFTKWITRDVLPSIRATGSYGAPAAALDLTDTATLHRLLLSHTGKTLASEERIAELEPKAAALDRLADSTGSLCITDAAKALGVPPRRLFAWLEANSWTYRRSEGGHWVAFQAKLTSGMLEHKGTRIEVRGRPDKLVEQVMITPKGLARLAELNAGA</sequence>
<keyword evidence="3" id="KW-1185">Reference proteome</keyword>
<dbReference type="PROSITE" id="PS51750">
    <property type="entry name" value="BRO_N"/>
    <property type="match status" value="1"/>
</dbReference>
<dbReference type="EMBL" id="JAMLDX010000014">
    <property type="protein sequence ID" value="MCP3732028.1"/>
    <property type="molecule type" value="Genomic_DNA"/>
</dbReference>
<dbReference type="SMART" id="SM01040">
    <property type="entry name" value="Bro-N"/>
    <property type="match status" value="1"/>
</dbReference>
<comment type="caution">
    <text evidence="2">The sequence shown here is derived from an EMBL/GenBank/DDBJ whole genome shotgun (WGS) entry which is preliminary data.</text>
</comment>
<protein>
    <submittedName>
        <fullName evidence="2">Phage antirepressor</fullName>
    </submittedName>
</protein>
<name>A0A9X2KQQ8_9SPHN</name>
<evidence type="ECO:0000313" key="2">
    <source>
        <dbReference type="EMBL" id="MCP3732028.1"/>
    </source>
</evidence>